<evidence type="ECO:0000256" key="4">
    <source>
        <dbReference type="ARBA" id="ARBA00023136"/>
    </source>
</evidence>
<sequence>MNRGLIAAIVVIAVCLAAVAGYFGGRTLLLNHTAGIGDKDVVVEIPPGAGVRAVADLLGRADVVSSPNLFWLTTRLTSADGPILAGEYKLSPAMTYGGILRVLRQGKVLLHTVVLPEGLTMAQAVGRLAQAGLIDEQKALALCGDKGFVTAMGLAGPNMEGYLFPDTYHLAKGLGERRILGLLARRFLTAWRVVEQRASAQKLGMAQTVTLASIIEAEAKLANERPLISAVYHNRLRAGMLLQADPTVIYGLGGLKRPLNRADLAVDTPYNTYLRPGLPPGPICNPGLASLEAAVAPATVDYLYFVAKGDGGHAFSADYRDQVKAINRYRRR</sequence>
<dbReference type="InterPro" id="IPR003770">
    <property type="entry name" value="MLTG-like"/>
</dbReference>
<dbReference type="PANTHER" id="PTHR30518:SF2">
    <property type="entry name" value="ENDOLYTIC MUREIN TRANSGLYCOSYLASE"/>
    <property type="match status" value="1"/>
</dbReference>
<dbReference type="PANTHER" id="PTHR30518">
    <property type="entry name" value="ENDOLYTIC MUREIN TRANSGLYCOSYLASE"/>
    <property type="match status" value="1"/>
</dbReference>
<evidence type="ECO:0000256" key="7">
    <source>
        <dbReference type="HAMAP-Rule" id="MF_02065"/>
    </source>
</evidence>
<evidence type="ECO:0000313" key="9">
    <source>
        <dbReference type="Proteomes" id="UP000009047"/>
    </source>
</evidence>
<gene>
    <name evidence="7" type="primary">mltG</name>
    <name evidence="8" type="ordered locus">Deba_2881</name>
</gene>
<dbReference type="NCBIfam" id="TIGR00247">
    <property type="entry name" value="endolytic transglycosylase MltG"/>
    <property type="match status" value="1"/>
</dbReference>
<keyword evidence="3 7" id="KW-1133">Transmembrane helix</keyword>
<evidence type="ECO:0000313" key="8">
    <source>
        <dbReference type="EMBL" id="ADK86234.1"/>
    </source>
</evidence>
<dbReference type="AlphaFoldDB" id="E1QKM5"/>
<dbReference type="Pfam" id="PF02618">
    <property type="entry name" value="YceG"/>
    <property type="match status" value="1"/>
</dbReference>
<keyword evidence="2 7" id="KW-0812">Transmembrane</keyword>
<dbReference type="OrthoDB" id="9814591at2"/>
<dbReference type="EMBL" id="CP002085">
    <property type="protein sequence ID" value="ADK86234.1"/>
    <property type="molecule type" value="Genomic_DNA"/>
</dbReference>
<accession>E1QKM5</accession>
<dbReference type="GO" id="GO:0071555">
    <property type="term" value="P:cell wall organization"/>
    <property type="evidence" value="ECO:0007669"/>
    <property type="project" value="UniProtKB-KW"/>
</dbReference>
<dbReference type="Gene3D" id="3.30.160.60">
    <property type="entry name" value="Classic Zinc Finger"/>
    <property type="match status" value="1"/>
</dbReference>
<organism evidence="8 9">
    <name type="scientific">Desulfarculus baarsii (strain ATCC 33931 / DSM 2075 / LMG 7858 / VKM B-1802 / 2st14)</name>
    <dbReference type="NCBI Taxonomy" id="644282"/>
    <lineage>
        <taxon>Bacteria</taxon>
        <taxon>Pseudomonadati</taxon>
        <taxon>Thermodesulfobacteriota</taxon>
        <taxon>Desulfarculia</taxon>
        <taxon>Desulfarculales</taxon>
        <taxon>Desulfarculaceae</taxon>
        <taxon>Desulfarculus</taxon>
    </lineage>
</organism>
<dbReference type="RefSeq" id="WP_013259672.1">
    <property type="nucleotide sequence ID" value="NC_014365.1"/>
</dbReference>
<protein>
    <recommendedName>
        <fullName evidence="7">Endolytic murein transglycosylase</fullName>
        <ecNumber evidence="7">4.2.2.29</ecNumber>
    </recommendedName>
    <alternativeName>
        <fullName evidence="7">Peptidoglycan lytic transglycosylase</fullName>
    </alternativeName>
    <alternativeName>
        <fullName evidence="7">Peptidoglycan polymerization terminase</fullName>
    </alternativeName>
</protein>
<dbReference type="Gene3D" id="3.30.1490.480">
    <property type="entry name" value="Endolytic murein transglycosylase"/>
    <property type="match status" value="1"/>
</dbReference>
<dbReference type="EC" id="4.2.2.29" evidence="7"/>
<proteinExistence type="inferred from homology"/>
<comment type="function">
    <text evidence="7">Functions as a peptidoglycan terminase that cleaves nascent peptidoglycan strands endolytically to terminate their elongation.</text>
</comment>
<evidence type="ECO:0000256" key="6">
    <source>
        <dbReference type="ARBA" id="ARBA00023316"/>
    </source>
</evidence>
<keyword evidence="1 7" id="KW-1003">Cell membrane</keyword>
<comment type="catalytic activity">
    <reaction evidence="7">
        <text>a peptidoglycan chain = a peptidoglycan chain with N-acetyl-1,6-anhydromuramyl-[peptide] at the reducing end + a peptidoglycan chain with N-acetylglucosamine at the non-reducing end.</text>
        <dbReference type="EC" id="4.2.2.29"/>
    </reaction>
</comment>
<comment type="similarity">
    <text evidence="7">Belongs to the transglycosylase MltG family.</text>
</comment>
<dbReference type="GO" id="GO:0005886">
    <property type="term" value="C:plasma membrane"/>
    <property type="evidence" value="ECO:0007669"/>
    <property type="project" value="UniProtKB-UniRule"/>
</dbReference>
<evidence type="ECO:0000256" key="3">
    <source>
        <dbReference type="ARBA" id="ARBA00022989"/>
    </source>
</evidence>
<dbReference type="HOGENOM" id="CLU_025574_2_0_7"/>
<dbReference type="HAMAP" id="MF_02065">
    <property type="entry name" value="MltG"/>
    <property type="match status" value="1"/>
</dbReference>
<name>E1QKM5_DESB2</name>
<keyword evidence="7" id="KW-0997">Cell inner membrane</keyword>
<dbReference type="Proteomes" id="UP000009047">
    <property type="component" value="Chromosome"/>
</dbReference>
<keyword evidence="9" id="KW-1185">Reference proteome</keyword>
<dbReference type="KEGG" id="dbr:Deba_2881"/>
<dbReference type="CDD" id="cd08010">
    <property type="entry name" value="MltG_like"/>
    <property type="match status" value="1"/>
</dbReference>
<evidence type="ECO:0000256" key="1">
    <source>
        <dbReference type="ARBA" id="ARBA00022475"/>
    </source>
</evidence>
<keyword evidence="4 7" id="KW-0472">Membrane</keyword>
<dbReference type="GO" id="GO:0009252">
    <property type="term" value="P:peptidoglycan biosynthetic process"/>
    <property type="evidence" value="ECO:0007669"/>
    <property type="project" value="UniProtKB-UniRule"/>
</dbReference>
<reference evidence="8 9" key="1">
    <citation type="journal article" date="2010" name="Stand. Genomic Sci.">
        <title>Complete genome sequence of Desulfarculus baarsii type strain (2st14).</title>
        <authorList>
            <person name="Sun H."/>
            <person name="Spring S."/>
            <person name="Lapidus A."/>
            <person name="Davenport K."/>
            <person name="Del Rio T.G."/>
            <person name="Tice H."/>
            <person name="Nolan M."/>
            <person name="Copeland A."/>
            <person name="Cheng J.F."/>
            <person name="Lucas S."/>
            <person name="Tapia R."/>
            <person name="Goodwin L."/>
            <person name="Pitluck S."/>
            <person name="Ivanova N."/>
            <person name="Pagani I."/>
            <person name="Mavromatis K."/>
            <person name="Ovchinnikova G."/>
            <person name="Pati A."/>
            <person name="Chen A."/>
            <person name="Palaniappan K."/>
            <person name="Hauser L."/>
            <person name="Chang Y.J."/>
            <person name="Jeffries C.D."/>
            <person name="Detter J.C."/>
            <person name="Han C."/>
            <person name="Rohde M."/>
            <person name="Brambilla E."/>
            <person name="Goker M."/>
            <person name="Woyke T."/>
            <person name="Bristow J."/>
            <person name="Eisen J.A."/>
            <person name="Markowitz V."/>
            <person name="Hugenholtz P."/>
            <person name="Kyrpides N.C."/>
            <person name="Klenk H.P."/>
            <person name="Land M."/>
        </authorList>
    </citation>
    <scope>NUCLEOTIDE SEQUENCE [LARGE SCALE GENOMIC DNA]</scope>
    <source>
        <strain evidence="9">ATCC 33931 / DSM 2075 / LMG 7858 / VKM B-1802 / 2st14</strain>
    </source>
</reference>
<dbReference type="eggNOG" id="COG1559">
    <property type="taxonomic scope" value="Bacteria"/>
</dbReference>
<dbReference type="STRING" id="644282.Deba_2881"/>
<feature type="site" description="Important for catalytic activity" evidence="7">
    <location>
        <position position="218"/>
    </location>
</feature>
<dbReference type="GO" id="GO:0008932">
    <property type="term" value="F:lytic endotransglycosylase activity"/>
    <property type="evidence" value="ECO:0007669"/>
    <property type="project" value="UniProtKB-UniRule"/>
</dbReference>
<keyword evidence="5 7" id="KW-0456">Lyase</keyword>
<evidence type="ECO:0000256" key="5">
    <source>
        <dbReference type="ARBA" id="ARBA00023239"/>
    </source>
</evidence>
<keyword evidence="6 7" id="KW-0961">Cell wall biogenesis/degradation</keyword>
<evidence type="ECO:0000256" key="2">
    <source>
        <dbReference type="ARBA" id="ARBA00022692"/>
    </source>
</evidence>